<dbReference type="EMBL" id="VAHF01000013">
    <property type="protein sequence ID" value="TXG47772.1"/>
    <property type="molecule type" value="Genomic_DNA"/>
</dbReference>
<sequence>MNTDSEEEMDQEFVEQAIRDDMEFDELVLATARTTVYYHNNFLIKEPCRNSPHTGSMFITEILKENDRRCHEQFRMEKHVFIKLCDRLRSYGLTSTKGVGLEEAVGMFLMTLGHGVGNRIIQEQFQHSGETVSRQFGIVLKKMIMLAFDEIRPPKEYNEVPYYIRSNDKYWPYFKVILNFVKSSSGIKSMSELEYRERILEEALKSVSLKKTLLPQTANAINFMVGNSNYSLGWLQQLDYTQFLATNFANPIRFQFSVVNPVENAVNGGSDQLQSSTTFHGVGYLEGNAVSGGSGQFDYGFLCPPEYDRYFKVDFAPAIQQRMTTMTTVRPNQVVGDDAEVAGDVNNGSSSSLHDYREHIPYSF</sequence>
<gene>
    <name evidence="2" type="ORF">EZV62_027066</name>
</gene>
<dbReference type="AlphaFoldDB" id="A0A5C7GTX8"/>
<keyword evidence="3" id="KW-1185">Reference proteome</keyword>
<dbReference type="Pfam" id="PF26138">
    <property type="entry name" value="DUF8040"/>
    <property type="match status" value="1"/>
</dbReference>
<accession>A0A5C7GTX8</accession>
<name>A0A5C7GTX8_9ROSI</name>
<organism evidence="2 3">
    <name type="scientific">Acer yangbiense</name>
    <dbReference type="NCBI Taxonomy" id="1000413"/>
    <lineage>
        <taxon>Eukaryota</taxon>
        <taxon>Viridiplantae</taxon>
        <taxon>Streptophyta</taxon>
        <taxon>Embryophyta</taxon>
        <taxon>Tracheophyta</taxon>
        <taxon>Spermatophyta</taxon>
        <taxon>Magnoliopsida</taxon>
        <taxon>eudicotyledons</taxon>
        <taxon>Gunneridae</taxon>
        <taxon>Pentapetalae</taxon>
        <taxon>rosids</taxon>
        <taxon>malvids</taxon>
        <taxon>Sapindales</taxon>
        <taxon>Sapindaceae</taxon>
        <taxon>Hippocastanoideae</taxon>
        <taxon>Acereae</taxon>
        <taxon>Acer</taxon>
    </lineage>
</organism>
<dbReference type="PANTHER" id="PTHR22930:SF221">
    <property type="entry name" value="NUCLEASE HARBI1"/>
    <property type="match status" value="1"/>
</dbReference>
<evidence type="ECO:0000313" key="3">
    <source>
        <dbReference type="Proteomes" id="UP000323000"/>
    </source>
</evidence>
<proteinExistence type="predicted"/>
<feature type="domain" description="DUF8040" evidence="1">
    <location>
        <begin position="51"/>
        <end position="144"/>
    </location>
</feature>
<dbReference type="InterPro" id="IPR058353">
    <property type="entry name" value="DUF8040"/>
</dbReference>
<dbReference type="Proteomes" id="UP000323000">
    <property type="component" value="Chromosome 13"/>
</dbReference>
<dbReference type="PANTHER" id="PTHR22930">
    <property type="match status" value="1"/>
</dbReference>
<dbReference type="OrthoDB" id="1797389at2759"/>
<protein>
    <recommendedName>
        <fullName evidence="1">DUF8040 domain-containing protein</fullName>
    </recommendedName>
</protein>
<reference evidence="3" key="1">
    <citation type="journal article" date="2019" name="Gigascience">
        <title>De novo genome assembly of the endangered Acer yangbiense, a plant species with extremely small populations endemic to Yunnan Province, China.</title>
        <authorList>
            <person name="Yang J."/>
            <person name="Wariss H.M."/>
            <person name="Tao L."/>
            <person name="Zhang R."/>
            <person name="Yun Q."/>
            <person name="Hollingsworth P."/>
            <person name="Dao Z."/>
            <person name="Luo G."/>
            <person name="Guo H."/>
            <person name="Ma Y."/>
            <person name="Sun W."/>
        </authorList>
    </citation>
    <scope>NUCLEOTIDE SEQUENCE [LARGE SCALE GENOMIC DNA]</scope>
    <source>
        <strain evidence="3">cv. Malutang</strain>
    </source>
</reference>
<evidence type="ECO:0000259" key="1">
    <source>
        <dbReference type="Pfam" id="PF26138"/>
    </source>
</evidence>
<dbReference type="InterPro" id="IPR045249">
    <property type="entry name" value="HARBI1-like"/>
</dbReference>
<comment type="caution">
    <text evidence="2">The sequence shown here is derived from an EMBL/GenBank/DDBJ whole genome shotgun (WGS) entry which is preliminary data.</text>
</comment>
<evidence type="ECO:0000313" key="2">
    <source>
        <dbReference type="EMBL" id="TXG47772.1"/>
    </source>
</evidence>